<feature type="transmembrane region" description="Helical" evidence="1">
    <location>
        <begin position="9"/>
        <end position="31"/>
    </location>
</feature>
<gene>
    <name evidence="2" type="ORF">SAMN05216553_108282</name>
</gene>
<feature type="transmembrane region" description="Helical" evidence="1">
    <location>
        <begin position="66"/>
        <end position="85"/>
    </location>
</feature>
<dbReference type="OrthoDB" id="3528804at2"/>
<protein>
    <submittedName>
        <fullName evidence="2">Uncharacterized protein</fullName>
    </submittedName>
</protein>
<keyword evidence="1" id="KW-0812">Transmembrane</keyword>
<keyword evidence="1" id="KW-1133">Transmembrane helix</keyword>
<feature type="transmembrane region" description="Helical" evidence="1">
    <location>
        <begin position="37"/>
        <end position="54"/>
    </location>
</feature>
<feature type="transmembrane region" description="Helical" evidence="1">
    <location>
        <begin position="118"/>
        <end position="136"/>
    </location>
</feature>
<dbReference type="RefSeq" id="WP_090051470.1">
    <property type="nucleotide sequence ID" value="NZ_FNCC01000008.1"/>
</dbReference>
<keyword evidence="1" id="KW-0472">Membrane</keyword>
<proteinExistence type="predicted"/>
<feature type="transmembrane region" description="Helical" evidence="1">
    <location>
        <begin position="91"/>
        <end position="111"/>
    </location>
</feature>
<organism evidence="2 3">
    <name type="scientific">Lentzea fradiae</name>
    <dbReference type="NCBI Taxonomy" id="200378"/>
    <lineage>
        <taxon>Bacteria</taxon>
        <taxon>Bacillati</taxon>
        <taxon>Actinomycetota</taxon>
        <taxon>Actinomycetes</taxon>
        <taxon>Pseudonocardiales</taxon>
        <taxon>Pseudonocardiaceae</taxon>
        <taxon>Lentzea</taxon>
    </lineage>
</organism>
<keyword evidence="3" id="KW-1185">Reference proteome</keyword>
<dbReference type="AlphaFoldDB" id="A0A1G7ULJ8"/>
<dbReference type="EMBL" id="FNCC01000008">
    <property type="protein sequence ID" value="SDG48386.1"/>
    <property type="molecule type" value="Genomic_DNA"/>
</dbReference>
<name>A0A1G7ULJ8_9PSEU</name>
<reference evidence="3" key="1">
    <citation type="submission" date="2016-10" db="EMBL/GenBank/DDBJ databases">
        <authorList>
            <person name="Varghese N."/>
            <person name="Submissions S."/>
        </authorList>
    </citation>
    <scope>NUCLEOTIDE SEQUENCE [LARGE SCALE GENOMIC DNA]</scope>
    <source>
        <strain evidence="3">CGMCC 4.3506</strain>
    </source>
</reference>
<evidence type="ECO:0000313" key="2">
    <source>
        <dbReference type="EMBL" id="SDG48386.1"/>
    </source>
</evidence>
<sequence>MLSADREILGFRTIALIPFALFAPVVVSFAVAPGVVGFEYVGVLFHLSVLFLVARMDAPEWARAAGYGWLALDVAVGAMMINGVSPDVASPMRLGGHVLAGVWIVTASLLARSVVVRVLGVAGGGWLGLYTFFAPFLPQGALGPAAVLVLAWFVSLAWKYPRPGPVSGA</sequence>
<evidence type="ECO:0000313" key="3">
    <source>
        <dbReference type="Proteomes" id="UP000199623"/>
    </source>
</evidence>
<evidence type="ECO:0000256" key="1">
    <source>
        <dbReference type="SAM" id="Phobius"/>
    </source>
</evidence>
<feature type="transmembrane region" description="Helical" evidence="1">
    <location>
        <begin position="142"/>
        <end position="160"/>
    </location>
</feature>
<dbReference type="Proteomes" id="UP000199623">
    <property type="component" value="Unassembled WGS sequence"/>
</dbReference>
<accession>A0A1G7ULJ8</accession>